<reference evidence="1 2" key="1">
    <citation type="submission" date="2017-06" db="EMBL/GenBank/DDBJ databases">
        <title>Neisseria chenwenguii sp. nov., isolated from the intestinal contents of Tibetan Plateau Pika in Yushu, Qinghai Province, China.</title>
        <authorList>
            <person name="Zhang G."/>
        </authorList>
    </citation>
    <scope>NUCLEOTIDE SEQUENCE [LARGE SCALE GENOMIC DNA]</scope>
    <source>
        <strain evidence="1 2">10023</strain>
    </source>
</reference>
<gene>
    <name evidence="1" type="ORF">BG910_03270</name>
</gene>
<organism evidence="1 2">
    <name type="scientific">Neisseria chenwenguii</name>
    <dbReference type="NCBI Taxonomy" id="1853278"/>
    <lineage>
        <taxon>Bacteria</taxon>
        <taxon>Pseudomonadati</taxon>
        <taxon>Pseudomonadota</taxon>
        <taxon>Betaproteobacteria</taxon>
        <taxon>Neisseriales</taxon>
        <taxon>Neisseriaceae</taxon>
        <taxon>Neisseria</taxon>
    </lineage>
</organism>
<dbReference type="GO" id="GO:0003677">
    <property type="term" value="F:DNA binding"/>
    <property type="evidence" value="ECO:0007669"/>
    <property type="project" value="UniProtKB-KW"/>
</dbReference>
<proteinExistence type="predicted"/>
<dbReference type="RefSeq" id="WP_089037115.1">
    <property type="nucleotide sequence ID" value="NZ_CP022278.1"/>
</dbReference>
<protein>
    <submittedName>
        <fullName evidence="1">DNA-binding protein</fullName>
    </submittedName>
</protein>
<dbReference type="OrthoDB" id="5782056at2"/>
<dbReference type="InterPro" id="IPR011528">
    <property type="entry name" value="NERD"/>
</dbReference>
<keyword evidence="1" id="KW-0238">DNA-binding</keyword>
<evidence type="ECO:0000313" key="2">
    <source>
        <dbReference type="Proteomes" id="UP000198238"/>
    </source>
</evidence>
<keyword evidence="2" id="KW-1185">Reference proteome</keyword>
<dbReference type="PROSITE" id="PS50965">
    <property type="entry name" value="NERD"/>
    <property type="match status" value="1"/>
</dbReference>
<sequence>MINFNPLSDGIFIHLWWMIPIAAVFFLANSLRNKKLVGRFTANFRAQCKLNAEIYHEINKLDVRSGSEHLQVDHVYISRHGIFVVNTPNQQGLIWGDKKDGLWTQRYHKSESQFPNPLRQNQRYIEALSKQLSLPQQVFFSVAVFGKNCRFQTMMPDNVVESFDFVEYVSQYEEILLSDEEVVQIRKTLETNEFDVVFAKQSVGVYTL</sequence>
<name>A0A220S560_9NEIS</name>
<dbReference type="EMBL" id="CP022278">
    <property type="protein sequence ID" value="ASK28428.1"/>
    <property type="molecule type" value="Genomic_DNA"/>
</dbReference>
<dbReference type="AlphaFoldDB" id="A0A220S560"/>
<dbReference type="Pfam" id="PF08378">
    <property type="entry name" value="NERD"/>
    <property type="match status" value="1"/>
</dbReference>
<dbReference type="Proteomes" id="UP000198238">
    <property type="component" value="Chromosome"/>
</dbReference>
<accession>A0A220S560</accession>
<dbReference type="KEGG" id="nei:BG910_03270"/>
<evidence type="ECO:0000313" key="1">
    <source>
        <dbReference type="EMBL" id="ASK28428.1"/>
    </source>
</evidence>